<evidence type="ECO:0000256" key="2">
    <source>
        <dbReference type="SAM" id="MobiDB-lite"/>
    </source>
</evidence>
<keyword evidence="4" id="KW-1185">Reference proteome</keyword>
<evidence type="ECO:0008006" key="5">
    <source>
        <dbReference type="Google" id="ProtNLM"/>
    </source>
</evidence>
<comment type="similarity">
    <text evidence="1">Belongs to the histone H2B family.</text>
</comment>
<feature type="region of interest" description="Disordered" evidence="2">
    <location>
        <begin position="21"/>
        <end position="46"/>
    </location>
</feature>
<evidence type="ECO:0000313" key="3">
    <source>
        <dbReference type="EMBL" id="KAF9616867.1"/>
    </source>
</evidence>
<reference evidence="3 4" key="1">
    <citation type="submission" date="2020-10" db="EMBL/GenBank/DDBJ databases">
        <title>The Coptis chinensis genome and diversification of protoberbering-type alkaloids.</title>
        <authorList>
            <person name="Wang B."/>
            <person name="Shu S."/>
            <person name="Song C."/>
            <person name="Liu Y."/>
        </authorList>
    </citation>
    <scope>NUCLEOTIDE SEQUENCE [LARGE SCALE GENOMIC DNA]</scope>
    <source>
        <strain evidence="3">HL-2020</strain>
        <tissue evidence="3">Leaf</tissue>
    </source>
</reference>
<dbReference type="GO" id="GO:0046982">
    <property type="term" value="F:protein heterodimerization activity"/>
    <property type="evidence" value="ECO:0007669"/>
    <property type="project" value="InterPro"/>
</dbReference>
<dbReference type="GO" id="GO:0003677">
    <property type="term" value="F:DNA binding"/>
    <property type="evidence" value="ECO:0007669"/>
    <property type="project" value="InterPro"/>
</dbReference>
<comment type="caution">
    <text evidence="3">The sequence shown here is derived from an EMBL/GenBank/DDBJ whole genome shotgun (WGS) entry which is preliminary data.</text>
</comment>
<dbReference type="AlphaFoldDB" id="A0A835M581"/>
<accession>A0A835M581</accession>
<dbReference type="InterPro" id="IPR000558">
    <property type="entry name" value="Histone_H2B"/>
</dbReference>
<evidence type="ECO:0000313" key="4">
    <source>
        <dbReference type="Proteomes" id="UP000631114"/>
    </source>
</evidence>
<dbReference type="Proteomes" id="UP000631114">
    <property type="component" value="Unassembled WGS sequence"/>
</dbReference>
<name>A0A835M581_9MAGN</name>
<sequence>MFCSRVSAQFNMIQGKAAKSKLSLSKQTKDATTSTSKNPKTKGKEKIEEKGIFKACKVQQEPTITSREIQTTVRLVLLIELAKHAVSEGTKAVTKFTSS</sequence>
<gene>
    <name evidence="3" type="ORF">IFM89_032717</name>
</gene>
<dbReference type="Gene3D" id="1.10.20.10">
    <property type="entry name" value="Histone, subunit A"/>
    <property type="match status" value="1"/>
</dbReference>
<dbReference type="SUPFAM" id="SSF47113">
    <property type="entry name" value="Histone-fold"/>
    <property type="match status" value="1"/>
</dbReference>
<dbReference type="PRINTS" id="PR00621">
    <property type="entry name" value="HISTONEH2B"/>
</dbReference>
<protein>
    <recommendedName>
        <fullName evidence="5">Histone H2B</fullName>
    </recommendedName>
</protein>
<dbReference type="EMBL" id="JADFTS010000003">
    <property type="protein sequence ID" value="KAF9616867.1"/>
    <property type="molecule type" value="Genomic_DNA"/>
</dbReference>
<dbReference type="InterPro" id="IPR009072">
    <property type="entry name" value="Histone-fold"/>
</dbReference>
<dbReference type="PANTHER" id="PTHR23428">
    <property type="entry name" value="HISTONE H2B"/>
    <property type="match status" value="1"/>
</dbReference>
<dbReference type="SMART" id="SM00427">
    <property type="entry name" value="H2B"/>
    <property type="match status" value="1"/>
</dbReference>
<proteinExistence type="inferred from homology"/>
<organism evidence="3 4">
    <name type="scientific">Coptis chinensis</name>
    <dbReference type="NCBI Taxonomy" id="261450"/>
    <lineage>
        <taxon>Eukaryota</taxon>
        <taxon>Viridiplantae</taxon>
        <taxon>Streptophyta</taxon>
        <taxon>Embryophyta</taxon>
        <taxon>Tracheophyta</taxon>
        <taxon>Spermatophyta</taxon>
        <taxon>Magnoliopsida</taxon>
        <taxon>Ranunculales</taxon>
        <taxon>Ranunculaceae</taxon>
        <taxon>Coptidoideae</taxon>
        <taxon>Coptis</taxon>
    </lineage>
</organism>
<dbReference type="GO" id="GO:0030527">
    <property type="term" value="F:structural constituent of chromatin"/>
    <property type="evidence" value="ECO:0007669"/>
    <property type="project" value="InterPro"/>
</dbReference>
<dbReference type="GO" id="GO:0000786">
    <property type="term" value="C:nucleosome"/>
    <property type="evidence" value="ECO:0007669"/>
    <property type="project" value="InterPro"/>
</dbReference>
<evidence type="ECO:0000256" key="1">
    <source>
        <dbReference type="ARBA" id="ARBA00006846"/>
    </source>
</evidence>
<dbReference type="OrthoDB" id="1913820at2759"/>